<dbReference type="GO" id="GO:0016020">
    <property type="term" value="C:membrane"/>
    <property type="evidence" value="ECO:0007669"/>
    <property type="project" value="UniProtKB-SubCell"/>
</dbReference>
<dbReference type="InterPro" id="IPR029095">
    <property type="entry name" value="NarX-like_N"/>
</dbReference>
<comment type="subcellular location">
    <subcellularLocation>
        <location evidence="2">Membrane</location>
        <topology evidence="2">Multi-pass membrane protein</topology>
    </subcellularLocation>
</comment>
<dbReference type="Pfam" id="PF07730">
    <property type="entry name" value="HisKA_3"/>
    <property type="match status" value="1"/>
</dbReference>
<feature type="coiled-coil region" evidence="13">
    <location>
        <begin position="224"/>
        <end position="284"/>
    </location>
</feature>
<keyword evidence="17" id="KW-1185">Reference proteome</keyword>
<keyword evidence="12 14" id="KW-0472">Membrane</keyword>
<dbReference type="Gene3D" id="1.20.5.1930">
    <property type="match status" value="1"/>
</dbReference>
<dbReference type="OrthoDB" id="9760839at2"/>
<keyword evidence="5" id="KW-0808">Transferase</keyword>
<dbReference type="InterPro" id="IPR011712">
    <property type="entry name" value="Sig_transdc_His_kin_sub3_dim/P"/>
</dbReference>
<keyword evidence="9" id="KW-0067">ATP-binding</keyword>
<reference evidence="16 17" key="1">
    <citation type="submission" date="2018-07" db="EMBL/GenBank/DDBJ databases">
        <title>Genome sequencing of Runella.</title>
        <authorList>
            <person name="Baek M.-G."/>
            <person name="Yi H."/>
        </authorList>
    </citation>
    <scope>NUCLEOTIDE SEQUENCE [LARGE SCALE GENOMIC DNA]</scope>
    <source>
        <strain evidence="16 17">HYN0085</strain>
    </source>
</reference>
<keyword evidence="6 14" id="KW-0812">Transmembrane</keyword>
<keyword evidence="11" id="KW-0902">Two-component regulatory system</keyword>
<feature type="transmembrane region" description="Helical" evidence="14">
    <location>
        <begin position="12"/>
        <end position="31"/>
    </location>
</feature>
<dbReference type="SMART" id="SM00387">
    <property type="entry name" value="HATPase_c"/>
    <property type="match status" value="1"/>
</dbReference>
<dbReference type="RefSeq" id="WP_114068794.1">
    <property type="nucleotide sequence ID" value="NZ_CP030850.1"/>
</dbReference>
<comment type="catalytic activity">
    <reaction evidence="1">
        <text>ATP + protein L-histidine = ADP + protein N-phospho-L-histidine.</text>
        <dbReference type="EC" id="2.7.13.3"/>
    </reaction>
</comment>
<evidence type="ECO:0000313" key="16">
    <source>
        <dbReference type="EMBL" id="AXE20028.1"/>
    </source>
</evidence>
<protein>
    <recommendedName>
        <fullName evidence="3">histidine kinase</fullName>
        <ecNumber evidence="3">2.7.13.3</ecNumber>
    </recommendedName>
</protein>
<keyword evidence="7" id="KW-0547">Nucleotide-binding</keyword>
<evidence type="ECO:0000256" key="3">
    <source>
        <dbReference type="ARBA" id="ARBA00012438"/>
    </source>
</evidence>
<dbReference type="InterPro" id="IPR050482">
    <property type="entry name" value="Sensor_HK_TwoCompSys"/>
</dbReference>
<dbReference type="GO" id="GO:0000155">
    <property type="term" value="F:phosphorelay sensor kinase activity"/>
    <property type="evidence" value="ECO:0007669"/>
    <property type="project" value="InterPro"/>
</dbReference>
<dbReference type="InterPro" id="IPR036890">
    <property type="entry name" value="HATPase_C_sf"/>
</dbReference>
<keyword evidence="4" id="KW-0597">Phosphoprotein</keyword>
<evidence type="ECO:0000256" key="6">
    <source>
        <dbReference type="ARBA" id="ARBA00022692"/>
    </source>
</evidence>
<dbReference type="InterPro" id="IPR003594">
    <property type="entry name" value="HATPase_dom"/>
</dbReference>
<proteinExistence type="predicted"/>
<dbReference type="SUPFAM" id="SSF55874">
    <property type="entry name" value="ATPase domain of HSP90 chaperone/DNA topoisomerase II/histidine kinase"/>
    <property type="match status" value="1"/>
</dbReference>
<evidence type="ECO:0000313" key="17">
    <source>
        <dbReference type="Proteomes" id="UP000251993"/>
    </source>
</evidence>
<evidence type="ECO:0000259" key="15">
    <source>
        <dbReference type="SMART" id="SM00387"/>
    </source>
</evidence>
<dbReference type="PANTHER" id="PTHR24421:SF10">
    <property type="entry name" value="NITRATE_NITRITE SENSOR PROTEIN NARQ"/>
    <property type="match status" value="1"/>
</dbReference>
<organism evidence="16 17">
    <name type="scientific">Runella rosea</name>
    <dbReference type="NCBI Taxonomy" id="2259595"/>
    <lineage>
        <taxon>Bacteria</taxon>
        <taxon>Pseudomonadati</taxon>
        <taxon>Bacteroidota</taxon>
        <taxon>Cytophagia</taxon>
        <taxon>Cytophagales</taxon>
        <taxon>Spirosomataceae</taxon>
        <taxon>Runella</taxon>
    </lineage>
</organism>
<keyword evidence="8" id="KW-0418">Kinase</keyword>
<dbReference type="AlphaFoldDB" id="A0A344TN07"/>
<evidence type="ECO:0000256" key="5">
    <source>
        <dbReference type="ARBA" id="ARBA00022679"/>
    </source>
</evidence>
<dbReference type="Pfam" id="PF02518">
    <property type="entry name" value="HATPase_c"/>
    <property type="match status" value="1"/>
</dbReference>
<dbReference type="Proteomes" id="UP000251993">
    <property type="component" value="Chromosome"/>
</dbReference>
<gene>
    <name evidence="16" type="ORF">DR864_20890</name>
</gene>
<evidence type="ECO:0000256" key="8">
    <source>
        <dbReference type="ARBA" id="ARBA00022777"/>
    </source>
</evidence>
<evidence type="ECO:0000256" key="13">
    <source>
        <dbReference type="SAM" id="Coils"/>
    </source>
</evidence>
<dbReference type="EMBL" id="CP030850">
    <property type="protein sequence ID" value="AXE20028.1"/>
    <property type="molecule type" value="Genomic_DNA"/>
</dbReference>
<evidence type="ECO:0000256" key="14">
    <source>
        <dbReference type="SAM" id="Phobius"/>
    </source>
</evidence>
<dbReference type="Pfam" id="PF13675">
    <property type="entry name" value="PilJ"/>
    <property type="match status" value="1"/>
</dbReference>
<evidence type="ECO:0000256" key="9">
    <source>
        <dbReference type="ARBA" id="ARBA00022840"/>
    </source>
</evidence>
<sequence>MPIRIPKRFTRLYITALSLVAFLTILGQILVQNTLKDGLNDSWLVNFAGRQRFQSQLIAKTALLLTQRPDLADQSTQLKEFKRVLADWEDHQDQLQTGNLRDISATYINSDTVKAMFVDIEPHFRAIQQNAHSVLKWMEKPGDSASIDLSVRNIFAHELIFLHKMNQIVFQYDKEAKEKVTRLRRIELWLMAFTLVILLLEGLFIFRPAVGKLRETIIQLMDARENTMIANRELQKAYQQLRDTQAQLLEATQLRHQQEIKEHKIRASALLQGQEEERKRLSKEMHDGVGQMLTGLKLIAENFGETKEWSPRDLRNAQDLRTVISQTIQEVRTISHNLMPTVLNDFGIDLALKQLMDSTARNTNAQMTFTSNLKEKRLDRNVEIGLYRIAQEAINNAVKHSEATQINLDVSLGNKKVTLRVTDNGKGFNAARKKSNAPNSSTNGLRNLHERAHLLDGVLKINSAIGRGTEVIAQIPQL</sequence>
<dbReference type="PANTHER" id="PTHR24421">
    <property type="entry name" value="NITRATE/NITRITE SENSOR PROTEIN NARX-RELATED"/>
    <property type="match status" value="1"/>
</dbReference>
<evidence type="ECO:0000256" key="12">
    <source>
        <dbReference type="ARBA" id="ARBA00023136"/>
    </source>
</evidence>
<accession>A0A344TN07</accession>
<dbReference type="GO" id="GO:0005524">
    <property type="term" value="F:ATP binding"/>
    <property type="evidence" value="ECO:0007669"/>
    <property type="project" value="UniProtKB-KW"/>
</dbReference>
<evidence type="ECO:0000256" key="1">
    <source>
        <dbReference type="ARBA" id="ARBA00000085"/>
    </source>
</evidence>
<keyword evidence="10 14" id="KW-1133">Transmembrane helix</keyword>
<feature type="domain" description="Histidine kinase/HSP90-like ATPase" evidence="15">
    <location>
        <begin position="381"/>
        <end position="478"/>
    </location>
</feature>
<dbReference type="EC" id="2.7.13.3" evidence="3"/>
<dbReference type="GO" id="GO:0046983">
    <property type="term" value="F:protein dimerization activity"/>
    <property type="evidence" value="ECO:0007669"/>
    <property type="project" value="InterPro"/>
</dbReference>
<evidence type="ECO:0000256" key="7">
    <source>
        <dbReference type="ARBA" id="ARBA00022741"/>
    </source>
</evidence>
<dbReference type="CDD" id="cd16917">
    <property type="entry name" value="HATPase_UhpB-NarQ-NarX-like"/>
    <property type="match status" value="1"/>
</dbReference>
<feature type="transmembrane region" description="Helical" evidence="14">
    <location>
        <begin position="188"/>
        <end position="206"/>
    </location>
</feature>
<evidence type="ECO:0000256" key="11">
    <source>
        <dbReference type="ARBA" id="ARBA00023012"/>
    </source>
</evidence>
<evidence type="ECO:0000256" key="2">
    <source>
        <dbReference type="ARBA" id="ARBA00004141"/>
    </source>
</evidence>
<dbReference type="Gene3D" id="3.30.565.10">
    <property type="entry name" value="Histidine kinase-like ATPase, C-terminal domain"/>
    <property type="match status" value="1"/>
</dbReference>
<evidence type="ECO:0000256" key="4">
    <source>
        <dbReference type="ARBA" id="ARBA00022553"/>
    </source>
</evidence>
<keyword evidence="13" id="KW-0175">Coiled coil</keyword>
<name>A0A344TN07_9BACT</name>
<evidence type="ECO:0000256" key="10">
    <source>
        <dbReference type="ARBA" id="ARBA00022989"/>
    </source>
</evidence>
<dbReference type="KEGG" id="run:DR864_20890"/>